<dbReference type="Proteomes" id="UP001187346">
    <property type="component" value="Unassembled WGS sequence"/>
</dbReference>
<organism evidence="2 3">
    <name type="scientific">Streptomyces prunicolor</name>
    <dbReference type="NCBI Taxonomy" id="67348"/>
    <lineage>
        <taxon>Bacteria</taxon>
        <taxon>Bacillati</taxon>
        <taxon>Actinomycetota</taxon>
        <taxon>Actinomycetes</taxon>
        <taxon>Kitasatosporales</taxon>
        <taxon>Streptomycetaceae</taxon>
        <taxon>Streptomyces</taxon>
    </lineage>
</organism>
<dbReference type="RefSeq" id="WP_266863304.1">
    <property type="nucleotide sequence ID" value="NZ_JAPEMW010000001.1"/>
</dbReference>
<comment type="caution">
    <text evidence="2">The sequence shown here is derived from an EMBL/GenBank/DDBJ whole genome shotgun (WGS) entry which is preliminary data.</text>
</comment>
<dbReference type="EMBL" id="JAWMAJ010000122">
    <property type="protein sequence ID" value="MDV7220233.1"/>
    <property type="molecule type" value="Genomic_DNA"/>
</dbReference>
<evidence type="ECO:0000313" key="3">
    <source>
        <dbReference type="Proteomes" id="UP001187346"/>
    </source>
</evidence>
<protein>
    <submittedName>
        <fullName evidence="2">Nuclear transport factor 2 family protein</fullName>
    </submittedName>
</protein>
<name>A0ABU4FHZ9_9ACTN</name>
<gene>
    <name evidence="2" type="ORF">R5A26_30250</name>
</gene>
<evidence type="ECO:0000313" key="2">
    <source>
        <dbReference type="EMBL" id="MDV7220233.1"/>
    </source>
</evidence>
<accession>A0ABU4FHZ9</accession>
<sequence length="152" mass="17431">MDAVERLSVIEDLRRLMARYVYSADHHRWQDLAGFFTPDGTFTPHRPDGSVWLRMEGREEIAKTVGSSGGPDDVLVHHLFSDEIDVDSATSAHGVWAMEDIITRPENAEVSEEFPFKGMHGYGHYHARFVKVDGSWYIAELEQTRLRLDFTH</sequence>
<proteinExistence type="predicted"/>
<dbReference type="InterPro" id="IPR032710">
    <property type="entry name" value="NTF2-like_dom_sf"/>
</dbReference>
<keyword evidence="3" id="KW-1185">Reference proteome</keyword>
<feature type="domain" description="SnoaL-like" evidence="1">
    <location>
        <begin position="6"/>
        <end position="141"/>
    </location>
</feature>
<reference evidence="2 3" key="1">
    <citation type="submission" date="2023-10" db="EMBL/GenBank/DDBJ databases">
        <title>Characterization of rhizosphere-enriched actinobacteria from wheat plants lab-grown on chernevaya soil.</title>
        <authorList>
            <person name="Tikhonova E.N."/>
            <person name="Konopkin A."/>
            <person name="Kravchenko I.K."/>
        </authorList>
    </citation>
    <scope>NUCLEOTIDE SEQUENCE [LARGE SCALE GENOMIC DNA]</scope>
    <source>
        <strain evidence="2 3">RR29</strain>
    </source>
</reference>
<dbReference type="Gene3D" id="3.10.450.50">
    <property type="match status" value="1"/>
</dbReference>
<evidence type="ECO:0000259" key="1">
    <source>
        <dbReference type="Pfam" id="PF13577"/>
    </source>
</evidence>
<dbReference type="SUPFAM" id="SSF54427">
    <property type="entry name" value="NTF2-like"/>
    <property type="match status" value="1"/>
</dbReference>
<dbReference type="InterPro" id="IPR037401">
    <property type="entry name" value="SnoaL-like"/>
</dbReference>
<dbReference type="Pfam" id="PF13577">
    <property type="entry name" value="SnoaL_4"/>
    <property type="match status" value="1"/>
</dbReference>